<reference evidence="2" key="1">
    <citation type="journal article" date="2023" name="Science">
        <title>Genome structures resolve the early diversification of teleost fishes.</title>
        <authorList>
            <person name="Parey E."/>
            <person name="Louis A."/>
            <person name="Montfort J."/>
            <person name="Bouchez O."/>
            <person name="Roques C."/>
            <person name="Iampietro C."/>
            <person name="Lluch J."/>
            <person name="Castinel A."/>
            <person name="Donnadieu C."/>
            <person name="Desvignes T."/>
            <person name="Floi Bucao C."/>
            <person name="Jouanno E."/>
            <person name="Wen M."/>
            <person name="Mejri S."/>
            <person name="Dirks R."/>
            <person name="Jansen H."/>
            <person name="Henkel C."/>
            <person name="Chen W.J."/>
            <person name="Zahm M."/>
            <person name="Cabau C."/>
            <person name="Klopp C."/>
            <person name="Thompson A.W."/>
            <person name="Robinson-Rechavi M."/>
            <person name="Braasch I."/>
            <person name="Lecointre G."/>
            <person name="Bobe J."/>
            <person name="Postlethwait J.H."/>
            <person name="Berthelot C."/>
            <person name="Roest Crollius H."/>
            <person name="Guiguen Y."/>
        </authorList>
    </citation>
    <scope>NUCLEOTIDE SEQUENCE</scope>
    <source>
        <strain evidence="2">WJC10195</strain>
    </source>
</reference>
<keyword evidence="3" id="KW-1185">Reference proteome</keyword>
<proteinExistence type="predicted"/>
<dbReference type="Proteomes" id="UP001152622">
    <property type="component" value="Chromosome 7"/>
</dbReference>
<comment type="caution">
    <text evidence="2">The sequence shown here is derived from an EMBL/GenBank/DDBJ whole genome shotgun (WGS) entry which is preliminary data.</text>
</comment>
<dbReference type="EMBL" id="JAINUF010000007">
    <property type="protein sequence ID" value="KAJ8353406.1"/>
    <property type="molecule type" value="Genomic_DNA"/>
</dbReference>
<evidence type="ECO:0000313" key="2">
    <source>
        <dbReference type="EMBL" id="KAJ8353406.1"/>
    </source>
</evidence>
<dbReference type="AlphaFoldDB" id="A0A9Q1F962"/>
<feature type="compositionally biased region" description="Basic and acidic residues" evidence="1">
    <location>
        <begin position="108"/>
        <end position="118"/>
    </location>
</feature>
<gene>
    <name evidence="2" type="ORF">SKAU_G00209730</name>
</gene>
<protein>
    <submittedName>
        <fullName evidence="2">Uncharacterized protein</fullName>
    </submittedName>
</protein>
<name>A0A9Q1F962_SYNKA</name>
<evidence type="ECO:0000313" key="3">
    <source>
        <dbReference type="Proteomes" id="UP001152622"/>
    </source>
</evidence>
<accession>A0A9Q1F962</accession>
<organism evidence="2 3">
    <name type="scientific">Synaphobranchus kaupii</name>
    <name type="common">Kaup's arrowtooth eel</name>
    <dbReference type="NCBI Taxonomy" id="118154"/>
    <lineage>
        <taxon>Eukaryota</taxon>
        <taxon>Metazoa</taxon>
        <taxon>Chordata</taxon>
        <taxon>Craniata</taxon>
        <taxon>Vertebrata</taxon>
        <taxon>Euteleostomi</taxon>
        <taxon>Actinopterygii</taxon>
        <taxon>Neopterygii</taxon>
        <taxon>Teleostei</taxon>
        <taxon>Anguilliformes</taxon>
        <taxon>Synaphobranchidae</taxon>
        <taxon>Synaphobranchus</taxon>
    </lineage>
</organism>
<sequence>MNGRLYLISKSPQDPGEIRSSIQFHSLFEWRKGETEEQLIRFTVQPSSGEQPASCNQNREGSRPEHPPWSSDTQSAKLASWQPEVEIGPPIVPPPLVKDAGWASEMPLPREDVPQLPE</sequence>
<feature type="compositionally biased region" description="Polar residues" evidence="1">
    <location>
        <begin position="44"/>
        <end position="59"/>
    </location>
</feature>
<feature type="region of interest" description="Disordered" evidence="1">
    <location>
        <begin position="43"/>
        <end position="118"/>
    </location>
</feature>
<evidence type="ECO:0000256" key="1">
    <source>
        <dbReference type="SAM" id="MobiDB-lite"/>
    </source>
</evidence>